<comment type="caution">
    <text evidence="1">The sequence shown here is derived from an EMBL/GenBank/DDBJ whole genome shotgun (WGS) entry which is preliminary data.</text>
</comment>
<dbReference type="EMBL" id="JAATIZ010000004">
    <property type="protein sequence ID" value="NJB65748.1"/>
    <property type="molecule type" value="Genomic_DNA"/>
</dbReference>
<keyword evidence="2" id="KW-1185">Reference proteome</keyword>
<gene>
    <name evidence="1" type="ORF">GGR41_002003</name>
</gene>
<evidence type="ECO:0000313" key="1">
    <source>
        <dbReference type="EMBL" id="NJB65748.1"/>
    </source>
</evidence>
<protein>
    <submittedName>
        <fullName evidence="1">Uncharacterized protein</fullName>
    </submittedName>
</protein>
<reference evidence="1 2" key="1">
    <citation type="submission" date="2020-03" db="EMBL/GenBank/DDBJ databases">
        <title>Genomic Encyclopedia of Type Strains, Phase IV (KMG-IV): sequencing the most valuable type-strain genomes for metagenomic binning, comparative biology and taxonomic classification.</title>
        <authorList>
            <person name="Goeker M."/>
        </authorList>
    </citation>
    <scope>NUCLEOTIDE SEQUENCE [LARGE SCALE GENOMIC DNA]</scope>
    <source>
        <strain evidence="1 2">DSM 26613</strain>
    </source>
</reference>
<proteinExistence type="predicted"/>
<name>A0ABX0WSK1_9BURK</name>
<organism evidence="1 2">
    <name type="scientific">Paenalcaligenes hominis</name>
    <dbReference type="NCBI Taxonomy" id="643674"/>
    <lineage>
        <taxon>Bacteria</taxon>
        <taxon>Pseudomonadati</taxon>
        <taxon>Pseudomonadota</taxon>
        <taxon>Betaproteobacteria</taxon>
        <taxon>Burkholderiales</taxon>
        <taxon>Alcaligenaceae</taxon>
        <taxon>Paenalcaligenes</taxon>
    </lineage>
</organism>
<sequence length="59" mass="6625">MSYIGSKMYQTTSLYSELRPYSLTIALFGLPWWTEVASAMPSVWVNNNGSAWRMNGTGT</sequence>
<accession>A0ABX0WSK1</accession>
<evidence type="ECO:0000313" key="2">
    <source>
        <dbReference type="Proteomes" id="UP000783934"/>
    </source>
</evidence>
<dbReference type="Proteomes" id="UP000783934">
    <property type="component" value="Unassembled WGS sequence"/>
</dbReference>